<feature type="transmembrane region" description="Helical" evidence="1">
    <location>
        <begin position="347"/>
        <end position="363"/>
    </location>
</feature>
<evidence type="ECO:0000256" key="1">
    <source>
        <dbReference type="SAM" id="Phobius"/>
    </source>
</evidence>
<organism evidence="2 3">
    <name type="scientific">Bacteroides intestinalis</name>
    <dbReference type="NCBI Taxonomy" id="329854"/>
    <lineage>
        <taxon>Bacteria</taxon>
        <taxon>Pseudomonadati</taxon>
        <taxon>Bacteroidota</taxon>
        <taxon>Bacteroidia</taxon>
        <taxon>Bacteroidales</taxon>
        <taxon>Bacteroidaceae</taxon>
        <taxon>Bacteroides</taxon>
    </lineage>
</organism>
<reference evidence="2 3" key="1">
    <citation type="submission" date="2018-08" db="EMBL/GenBank/DDBJ databases">
        <title>A genome reference for cultivated species of the human gut microbiota.</title>
        <authorList>
            <person name="Zou Y."/>
            <person name="Xue W."/>
            <person name="Luo G."/>
        </authorList>
    </citation>
    <scope>NUCLEOTIDE SEQUENCE [LARGE SCALE GENOMIC DNA]</scope>
    <source>
        <strain evidence="2 3">AF36-16BH</strain>
    </source>
</reference>
<dbReference type="Proteomes" id="UP000285013">
    <property type="component" value="Unassembled WGS sequence"/>
</dbReference>
<feature type="transmembrane region" description="Helical" evidence="1">
    <location>
        <begin position="138"/>
        <end position="158"/>
    </location>
</feature>
<keyword evidence="1" id="KW-0812">Transmembrane</keyword>
<feature type="transmembrane region" description="Helical" evidence="1">
    <location>
        <begin position="41"/>
        <end position="62"/>
    </location>
</feature>
<dbReference type="RefSeq" id="WP_118422947.1">
    <property type="nucleotide sequence ID" value="NZ_QRPE01000008.1"/>
</dbReference>
<comment type="caution">
    <text evidence="2">The sequence shown here is derived from an EMBL/GenBank/DDBJ whole genome shotgun (WGS) entry which is preliminary data.</text>
</comment>
<dbReference type="InterPro" id="IPR049458">
    <property type="entry name" value="EpsG-like"/>
</dbReference>
<dbReference type="AlphaFoldDB" id="A0A415NA53"/>
<name>A0A415NA53_9BACE</name>
<dbReference type="Pfam" id="PF14897">
    <property type="entry name" value="EpsG"/>
    <property type="match status" value="1"/>
</dbReference>
<feature type="transmembrane region" description="Helical" evidence="1">
    <location>
        <begin position="12"/>
        <end position="29"/>
    </location>
</feature>
<sequence length="400" mass="47600">MYSYPPLVNIGYSLPYVAVFCMYLCAYLISGSKTWKQYFNYSHAVFFVLLVYFIFVGFRGYICTDWYNYYPMFQETPCLLDFDEFVSYSHSVFTEKGYLFYISLFKVFCNDYVVFQAFSVLIDLILIHLCIKRYSPNYLLTFLILSVFFYVQSVNLNRNVKSILLFLYALRYIEERKFWKYSLLNFIGLCFHSISLIFFVLYFFLRHKISVRTLWIIFIFSNIYYFSQIQLFSLIATAIDGMIGGKVGHAIHFYLAREGAVRFSTISIGSLERLTTFIVLILNYNKVCATFKYGKYFANMMLLYLLCYLIFNELPILVTRFSQQFGFAYGIFYSYIISLYSNSKNIAIYKTAICCYLLLWTLSTHRQLMDKYDNFLFRHQSFEERARVYDHYGSAYLGMN</sequence>
<dbReference type="EMBL" id="QRPE01000008">
    <property type="protein sequence ID" value="RHL93497.1"/>
    <property type="molecule type" value="Genomic_DNA"/>
</dbReference>
<evidence type="ECO:0000313" key="3">
    <source>
        <dbReference type="Proteomes" id="UP000285013"/>
    </source>
</evidence>
<gene>
    <name evidence="2" type="ORF">DWZ95_09240</name>
</gene>
<feature type="transmembrane region" description="Helical" evidence="1">
    <location>
        <begin position="214"/>
        <end position="239"/>
    </location>
</feature>
<evidence type="ECO:0000313" key="2">
    <source>
        <dbReference type="EMBL" id="RHL93497.1"/>
    </source>
</evidence>
<feature type="transmembrane region" description="Helical" evidence="1">
    <location>
        <begin position="296"/>
        <end position="318"/>
    </location>
</feature>
<feature type="transmembrane region" description="Helical" evidence="1">
    <location>
        <begin position="324"/>
        <end position="340"/>
    </location>
</feature>
<keyword evidence="1" id="KW-1133">Transmembrane helix</keyword>
<feature type="transmembrane region" description="Helical" evidence="1">
    <location>
        <begin position="178"/>
        <end position="205"/>
    </location>
</feature>
<proteinExistence type="predicted"/>
<feature type="transmembrane region" description="Helical" evidence="1">
    <location>
        <begin position="112"/>
        <end position="131"/>
    </location>
</feature>
<keyword evidence="1" id="KW-0472">Membrane</keyword>
<protein>
    <submittedName>
        <fullName evidence="2">EpsG family protein</fullName>
    </submittedName>
</protein>
<accession>A0A415NA53</accession>